<evidence type="ECO:0000256" key="1">
    <source>
        <dbReference type="SAM" id="MobiDB-lite"/>
    </source>
</evidence>
<dbReference type="Proteomes" id="UP000596130">
    <property type="component" value="Chromosome"/>
</dbReference>
<proteinExistence type="predicted"/>
<feature type="region of interest" description="Disordered" evidence="1">
    <location>
        <begin position="1"/>
        <end position="28"/>
    </location>
</feature>
<feature type="compositionally biased region" description="Basic and acidic residues" evidence="1">
    <location>
        <begin position="10"/>
        <end position="22"/>
    </location>
</feature>
<protein>
    <submittedName>
        <fullName evidence="2">Uncharacterized protein</fullName>
    </submittedName>
</protein>
<dbReference type="EMBL" id="CP065959">
    <property type="protein sequence ID" value="QQC87905.1"/>
    <property type="molecule type" value="Genomic_DNA"/>
</dbReference>
<organism evidence="2 3">
    <name type="scientific">Streptomyces alfalfae</name>
    <dbReference type="NCBI Taxonomy" id="1642299"/>
    <lineage>
        <taxon>Bacteria</taxon>
        <taxon>Bacillati</taxon>
        <taxon>Actinomycetota</taxon>
        <taxon>Actinomycetes</taxon>
        <taxon>Kitasatosporales</taxon>
        <taxon>Streptomycetaceae</taxon>
        <taxon>Streptomyces</taxon>
    </lineage>
</organism>
<name>A0A7T4TWI1_9ACTN</name>
<accession>A0A7T4TWI1</accession>
<sequence length="52" mass="5776">MATNEGVDDVPYRTEEPSRTAEEDPLMPTISDVSAAVTEWLAPHGDTTRRLF</sequence>
<dbReference type="RefSeq" id="WP_198501924.1">
    <property type="nucleotide sequence ID" value="NZ_CP065959.1"/>
</dbReference>
<evidence type="ECO:0000313" key="3">
    <source>
        <dbReference type="Proteomes" id="UP000596130"/>
    </source>
</evidence>
<dbReference type="AlphaFoldDB" id="A0A7T4TWI1"/>
<gene>
    <name evidence="2" type="ORF">I8755_05415</name>
</gene>
<reference evidence="2 3" key="1">
    <citation type="submission" date="2020-12" db="EMBL/GenBank/DDBJ databases">
        <title>Identification and biosynthesis of polyene macrolides produced by Streptomyces alfalfae Men-myco-93-63.</title>
        <authorList>
            <person name="Liu D."/>
            <person name="Li Y."/>
            <person name="Liu L."/>
            <person name="Han X."/>
            <person name="Shen F."/>
        </authorList>
    </citation>
    <scope>NUCLEOTIDE SEQUENCE [LARGE SCALE GENOMIC DNA]</scope>
    <source>
        <strain evidence="2 3">Men-myco-93-63</strain>
    </source>
</reference>
<evidence type="ECO:0000313" key="2">
    <source>
        <dbReference type="EMBL" id="QQC87905.1"/>
    </source>
</evidence>